<name>B5VSB0_YEAS6</name>
<dbReference type="EMBL" id="ABSV01002206">
    <property type="protein sequence ID" value="EDZ69184.1"/>
    <property type="molecule type" value="Genomic_DNA"/>
</dbReference>
<organism evidence="2 3">
    <name type="scientific">Saccharomyces cerevisiae (strain AWRI1631)</name>
    <name type="common">Baker's yeast</name>
    <dbReference type="NCBI Taxonomy" id="545124"/>
    <lineage>
        <taxon>Eukaryota</taxon>
        <taxon>Fungi</taxon>
        <taxon>Dikarya</taxon>
        <taxon>Ascomycota</taxon>
        <taxon>Saccharomycotina</taxon>
        <taxon>Saccharomycetes</taxon>
        <taxon>Saccharomycetales</taxon>
        <taxon>Saccharomycetaceae</taxon>
        <taxon>Saccharomyces</taxon>
    </lineage>
</organism>
<comment type="caution">
    <text evidence="2">The sequence shown here is derived from an EMBL/GenBank/DDBJ whole genome shotgun (WGS) entry which is preliminary data.</text>
</comment>
<feature type="signal peptide" evidence="1">
    <location>
        <begin position="1"/>
        <end position="18"/>
    </location>
</feature>
<dbReference type="Proteomes" id="UP000008988">
    <property type="component" value="Unassembled WGS sequence"/>
</dbReference>
<proteinExistence type="predicted"/>
<evidence type="ECO:0000313" key="2">
    <source>
        <dbReference type="EMBL" id="EDZ69184.1"/>
    </source>
</evidence>
<dbReference type="AlphaFoldDB" id="B5VSB0"/>
<sequence>MILLALLIQIVLLLPTNHFWPVTSLAEVTTIKKKKE</sequence>
<protein>
    <submittedName>
        <fullName evidence="2">Uncharacterized protein</fullName>
    </submittedName>
</protein>
<gene>
    <name evidence="2" type="ORF">AWRI1631_153780</name>
</gene>
<evidence type="ECO:0000313" key="3">
    <source>
        <dbReference type="Proteomes" id="UP000008988"/>
    </source>
</evidence>
<reference evidence="2 3" key="1">
    <citation type="journal article" date="2008" name="FEMS Yeast Res.">
        <title>Comparative genome analysis of a Saccharomyces cerevisiae wine strain.</title>
        <authorList>
            <person name="Borneman A.R."/>
            <person name="Forgan A.H."/>
            <person name="Pretorius I.S."/>
            <person name="Chambers P.J."/>
        </authorList>
    </citation>
    <scope>NUCLEOTIDE SEQUENCE [LARGE SCALE GENOMIC DNA]</scope>
    <source>
        <strain evidence="2 3">AWRI1631</strain>
    </source>
</reference>
<accession>B5VSB0</accession>
<feature type="chain" id="PRO_5002839420" evidence="1">
    <location>
        <begin position="19"/>
        <end position="36"/>
    </location>
</feature>
<keyword evidence="1" id="KW-0732">Signal</keyword>
<evidence type="ECO:0000256" key="1">
    <source>
        <dbReference type="SAM" id="SignalP"/>
    </source>
</evidence>